<dbReference type="KEGG" id="llu:AKJ09_10741"/>
<accession>A0A0K1QEC1</accession>
<dbReference type="Gene3D" id="2.60.40.10">
    <property type="entry name" value="Immunoglobulins"/>
    <property type="match status" value="1"/>
</dbReference>
<dbReference type="NCBIfam" id="NF012200">
    <property type="entry name" value="choice_anch_D"/>
    <property type="match status" value="1"/>
</dbReference>
<gene>
    <name evidence="5" type="ORF">AKJ09_10741</name>
</gene>
<protein>
    <recommendedName>
        <fullName evidence="4">Abnormal spindle-like microcephaly-associated protein ASH domain-containing protein</fullName>
    </recommendedName>
</protein>
<name>A0A0K1QEC1_9BACT</name>
<evidence type="ECO:0000313" key="6">
    <source>
        <dbReference type="Proteomes" id="UP000064967"/>
    </source>
</evidence>
<dbReference type="AlphaFoldDB" id="A0A0K1QEC1"/>
<feature type="region of interest" description="Disordered" evidence="3">
    <location>
        <begin position="376"/>
        <end position="403"/>
    </location>
</feature>
<dbReference type="EMBL" id="CP012333">
    <property type="protein sequence ID" value="AKV04078.1"/>
    <property type="molecule type" value="Genomic_DNA"/>
</dbReference>
<comment type="subcellular location">
    <subcellularLocation>
        <location evidence="1">Cytoplasm</location>
    </subcellularLocation>
</comment>
<evidence type="ECO:0000313" key="5">
    <source>
        <dbReference type="EMBL" id="AKV04078.1"/>
    </source>
</evidence>
<dbReference type="InterPro" id="IPR031549">
    <property type="entry name" value="ASH"/>
</dbReference>
<keyword evidence="2" id="KW-0963">Cytoplasm</keyword>
<keyword evidence="6" id="KW-1185">Reference proteome</keyword>
<reference evidence="5 6" key="1">
    <citation type="submission" date="2015-08" db="EMBL/GenBank/DDBJ databases">
        <authorList>
            <person name="Babu N.S."/>
            <person name="Beckwith C.J."/>
            <person name="Beseler K.G."/>
            <person name="Brison A."/>
            <person name="Carone J.V."/>
            <person name="Caskin T.P."/>
            <person name="Diamond M."/>
            <person name="Durham M.E."/>
            <person name="Foxe J.M."/>
            <person name="Go M."/>
            <person name="Henderson B.A."/>
            <person name="Jones I.B."/>
            <person name="McGettigan J.A."/>
            <person name="Micheletti S.J."/>
            <person name="Nasrallah M.E."/>
            <person name="Ortiz D."/>
            <person name="Piller C.R."/>
            <person name="Privatt S.R."/>
            <person name="Schneider S.L."/>
            <person name="Sharp S."/>
            <person name="Smith T.C."/>
            <person name="Stanton J.D."/>
            <person name="Ullery H.E."/>
            <person name="Wilson R.J."/>
            <person name="Serrano M.G."/>
            <person name="Buck G."/>
            <person name="Lee V."/>
            <person name="Wang Y."/>
            <person name="Carvalho R."/>
            <person name="Voegtly L."/>
            <person name="Shi R."/>
            <person name="Duckworth R."/>
            <person name="Johnson A."/>
            <person name="Loviza R."/>
            <person name="Walstead R."/>
            <person name="Shah Z."/>
            <person name="Kiflezghi M."/>
            <person name="Wade K."/>
            <person name="Ball S.L."/>
            <person name="Bradley K.W."/>
            <person name="Asai D.J."/>
            <person name="Bowman C.A."/>
            <person name="Russell D.A."/>
            <person name="Pope W.H."/>
            <person name="Jacobs-Sera D."/>
            <person name="Hendrix R.W."/>
            <person name="Hatfull G.F."/>
        </authorList>
    </citation>
    <scope>NUCLEOTIDE SEQUENCE [LARGE SCALE GENOMIC DNA]</scope>
    <source>
        <strain evidence="5 6">DSM 27648</strain>
    </source>
</reference>
<sequence length="436" mass="46087">MSSIGTGWIPQCDPPTADGHCSNQHVQVAISMDLAAFPDPSKEPLWMVDMPKGAVVNAQWPTDKQFEFMLPTSTTQDGTFKVSHSLIPSVRVHAQLLGFTVDWTYDASRYLQEVAPNFQYRATNTVSFPPWSMQQAIANVVPSPSLTTTTLIDTMLLNSADNQVALGLGAKTSPTFAYRTTKVTLANTTPITKDAPTGNLAMKDADALDLKADVEGEITVNGELTLAPYVNITRVYGVTVPAGLGLLDASSFFSTPSKTYEATPPVAVKFNSVNIHIPLPNVKGPLKGLDLGSVQVGDKAEQPVSIKNTGELGGKMAFTSSDPQFTVVASATVDPKTDYSLVVRFTPTSEGPAKSTITIKSNDPDSPVQTFEVRANGTPVPVEPAAPAKDEPETTAAPAADSGCGCHTAPIQSSYGAVAGLGLAAILVARRRRARA</sequence>
<organism evidence="5 6">
    <name type="scientific">Labilithrix luteola</name>
    <dbReference type="NCBI Taxonomy" id="1391654"/>
    <lineage>
        <taxon>Bacteria</taxon>
        <taxon>Pseudomonadati</taxon>
        <taxon>Myxococcota</taxon>
        <taxon>Polyangia</taxon>
        <taxon>Polyangiales</taxon>
        <taxon>Labilitrichaceae</taxon>
        <taxon>Labilithrix</taxon>
    </lineage>
</organism>
<evidence type="ECO:0000256" key="1">
    <source>
        <dbReference type="ARBA" id="ARBA00004496"/>
    </source>
</evidence>
<proteinExistence type="predicted"/>
<dbReference type="NCBIfam" id="TIGR03901">
    <property type="entry name" value="MYXO-CTERM"/>
    <property type="match status" value="1"/>
</dbReference>
<feature type="domain" description="Abnormal spindle-like microcephaly-associated protein ASH" evidence="4">
    <location>
        <begin position="289"/>
        <end position="363"/>
    </location>
</feature>
<dbReference type="InterPro" id="IPR024038">
    <property type="entry name" value="MYXO-CTERM"/>
</dbReference>
<evidence type="ECO:0000256" key="3">
    <source>
        <dbReference type="SAM" id="MobiDB-lite"/>
    </source>
</evidence>
<dbReference type="InterPro" id="IPR013783">
    <property type="entry name" value="Ig-like_fold"/>
</dbReference>
<dbReference type="GO" id="GO:0005737">
    <property type="term" value="C:cytoplasm"/>
    <property type="evidence" value="ECO:0007669"/>
    <property type="project" value="UniProtKB-SubCell"/>
</dbReference>
<dbReference type="Proteomes" id="UP000064967">
    <property type="component" value="Chromosome"/>
</dbReference>
<evidence type="ECO:0000259" key="4">
    <source>
        <dbReference type="Pfam" id="PF15780"/>
    </source>
</evidence>
<dbReference type="Pfam" id="PF15780">
    <property type="entry name" value="ASH"/>
    <property type="match status" value="1"/>
</dbReference>
<evidence type="ECO:0000256" key="2">
    <source>
        <dbReference type="ARBA" id="ARBA00022490"/>
    </source>
</evidence>